<evidence type="ECO:0000313" key="2">
    <source>
        <dbReference type="Proteomes" id="UP000827976"/>
    </source>
</evidence>
<proteinExistence type="predicted"/>
<reference evidence="2" key="1">
    <citation type="journal article" date="2022" name="Nat. Commun.">
        <title>Chromosome evolution and the genetic basis of agronomically important traits in greater yam.</title>
        <authorList>
            <person name="Bredeson J.V."/>
            <person name="Lyons J.B."/>
            <person name="Oniyinde I.O."/>
            <person name="Okereke N.R."/>
            <person name="Kolade O."/>
            <person name="Nnabue I."/>
            <person name="Nwadili C.O."/>
            <person name="Hribova E."/>
            <person name="Parker M."/>
            <person name="Nwogha J."/>
            <person name="Shu S."/>
            <person name="Carlson J."/>
            <person name="Kariba R."/>
            <person name="Muthemba S."/>
            <person name="Knop K."/>
            <person name="Barton G.J."/>
            <person name="Sherwood A.V."/>
            <person name="Lopez-Montes A."/>
            <person name="Asiedu R."/>
            <person name="Jamnadass R."/>
            <person name="Muchugi A."/>
            <person name="Goodstein D."/>
            <person name="Egesi C.N."/>
            <person name="Featherston J."/>
            <person name="Asfaw A."/>
            <person name="Simpson G.G."/>
            <person name="Dolezel J."/>
            <person name="Hendre P.S."/>
            <person name="Van Deynze A."/>
            <person name="Kumar P.L."/>
            <person name="Obidiegwu J.E."/>
            <person name="Bhattacharjee R."/>
            <person name="Rokhsar D.S."/>
        </authorList>
    </citation>
    <scope>NUCLEOTIDE SEQUENCE [LARGE SCALE GENOMIC DNA]</scope>
    <source>
        <strain evidence="2">cv. TDa95/00328</strain>
    </source>
</reference>
<sequence>MNSTHNKSIVRHPISVITPFAYHSVTLPVKLVNKGEKGKIESGACDGQEKLNQVNGGKKEDTRRIGKRERRISSRLRGYVIPAIQQNIKRGIDNEGGQLDSGVL</sequence>
<gene>
    <name evidence="1" type="ORF">IHE45_04G178400</name>
</gene>
<accession>A0ACB7WIT7</accession>
<dbReference type="Proteomes" id="UP000827976">
    <property type="component" value="Chromosome 4"/>
</dbReference>
<organism evidence="1 2">
    <name type="scientific">Dioscorea alata</name>
    <name type="common">Purple yam</name>
    <dbReference type="NCBI Taxonomy" id="55571"/>
    <lineage>
        <taxon>Eukaryota</taxon>
        <taxon>Viridiplantae</taxon>
        <taxon>Streptophyta</taxon>
        <taxon>Embryophyta</taxon>
        <taxon>Tracheophyta</taxon>
        <taxon>Spermatophyta</taxon>
        <taxon>Magnoliopsida</taxon>
        <taxon>Liliopsida</taxon>
        <taxon>Dioscoreales</taxon>
        <taxon>Dioscoreaceae</taxon>
        <taxon>Dioscorea</taxon>
    </lineage>
</organism>
<name>A0ACB7WIT7_DIOAL</name>
<protein>
    <submittedName>
        <fullName evidence="1">Uncharacterized protein</fullName>
    </submittedName>
</protein>
<comment type="caution">
    <text evidence="1">The sequence shown here is derived from an EMBL/GenBank/DDBJ whole genome shotgun (WGS) entry which is preliminary data.</text>
</comment>
<dbReference type="EMBL" id="CM037014">
    <property type="protein sequence ID" value="KAH7687631.1"/>
    <property type="molecule type" value="Genomic_DNA"/>
</dbReference>
<keyword evidence="2" id="KW-1185">Reference proteome</keyword>
<evidence type="ECO:0000313" key="1">
    <source>
        <dbReference type="EMBL" id="KAH7687631.1"/>
    </source>
</evidence>